<evidence type="ECO:0000313" key="2">
    <source>
        <dbReference type="Proteomes" id="UP000199202"/>
    </source>
</evidence>
<sequence>MGAVVAARSGHAVETDPPARSGVFAPVAWAASPGFAFPDTFDPAWWAIDVEPGADGDLVVDYVIEYTNMSNLDSDWPERPGALYGRDAAFGWPIFPTGSSPLLPGKDDPNRYHHLLQLSDEHEWRIGGDGGWMHWSIPTDALRTGDFSRAIPTPDIW</sequence>
<dbReference type="Proteomes" id="UP000199202">
    <property type="component" value="Unassembled WGS sequence"/>
</dbReference>
<proteinExistence type="predicted"/>
<dbReference type="Gene3D" id="2.30.320.10">
    <property type="entry name" value="YwqG-like"/>
    <property type="match status" value="1"/>
</dbReference>
<keyword evidence="2" id="KW-1185">Reference proteome</keyword>
<name>A0A1G9WMD6_9ACTN</name>
<protein>
    <submittedName>
        <fullName evidence="1">Uncharacterized protein</fullName>
    </submittedName>
</protein>
<gene>
    <name evidence="1" type="ORF">SAMN05421869_1623</name>
</gene>
<dbReference type="EMBL" id="FNDJ01000062">
    <property type="protein sequence ID" value="SDM85423.1"/>
    <property type="molecule type" value="Genomic_DNA"/>
</dbReference>
<evidence type="ECO:0000313" key="1">
    <source>
        <dbReference type="EMBL" id="SDM85423.1"/>
    </source>
</evidence>
<dbReference type="AlphaFoldDB" id="A0A1G9WMD6"/>
<reference evidence="1 2" key="1">
    <citation type="submission" date="2016-10" db="EMBL/GenBank/DDBJ databases">
        <authorList>
            <person name="de Groot N.N."/>
        </authorList>
    </citation>
    <scope>NUCLEOTIDE SEQUENCE [LARGE SCALE GENOMIC DNA]</scope>
    <source>
        <strain evidence="1 2">CGMCC 4.6533</strain>
    </source>
</reference>
<organism evidence="1 2">
    <name type="scientific">Nonomuraea jiangxiensis</name>
    <dbReference type="NCBI Taxonomy" id="633440"/>
    <lineage>
        <taxon>Bacteria</taxon>
        <taxon>Bacillati</taxon>
        <taxon>Actinomycetota</taxon>
        <taxon>Actinomycetes</taxon>
        <taxon>Streptosporangiales</taxon>
        <taxon>Streptosporangiaceae</taxon>
        <taxon>Nonomuraea</taxon>
    </lineage>
</organism>
<accession>A0A1G9WMD6</accession>